<comment type="miscellaneous">
    <text evidence="5">In the reaction, the free carboxyl group of octanoic acid is attached via an amide linkage to the epsilon-amino group of a specific lysine residue of lipoyl domains of lipoate-dependent enzymes.</text>
</comment>
<evidence type="ECO:0000313" key="9">
    <source>
        <dbReference type="Proteomes" id="UP001168613"/>
    </source>
</evidence>
<feature type="binding site" evidence="5">
    <location>
        <begin position="149"/>
        <end position="151"/>
    </location>
    <ligand>
        <name>substrate</name>
    </ligand>
</feature>
<comment type="pathway">
    <text evidence="1 5 6">Protein modification; protein lipoylation via endogenous pathway; protein N(6)-(lipoyl)lysine from octanoyl-[acyl-carrier-protein]: step 1/2.</text>
</comment>
<dbReference type="InterPro" id="IPR045864">
    <property type="entry name" value="aa-tRNA-synth_II/BPL/LPL"/>
</dbReference>
<dbReference type="PANTHER" id="PTHR10993">
    <property type="entry name" value="OCTANOYLTRANSFERASE"/>
    <property type="match status" value="1"/>
</dbReference>
<dbReference type="PIRSF" id="PIRSF016262">
    <property type="entry name" value="LPLase"/>
    <property type="match status" value="1"/>
</dbReference>
<evidence type="ECO:0000259" key="7">
    <source>
        <dbReference type="PROSITE" id="PS51733"/>
    </source>
</evidence>
<dbReference type="NCBIfam" id="NF010922">
    <property type="entry name" value="PRK14342.1"/>
    <property type="match status" value="1"/>
</dbReference>
<evidence type="ECO:0000256" key="2">
    <source>
        <dbReference type="ARBA" id="ARBA00022679"/>
    </source>
</evidence>
<keyword evidence="9" id="KW-1185">Reference proteome</keyword>
<comment type="caution">
    <text evidence="8">The sequence shown here is derived from an EMBL/GenBank/DDBJ whole genome shotgun (WGS) entry which is preliminary data.</text>
</comment>
<proteinExistence type="inferred from homology"/>
<feature type="domain" description="BPL/LPL catalytic" evidence="7">
    <location>
        <begin position="36"/>
        <end position="218"/>
    </location>
</feature>
<sequence>MRSEVSGPVYCRWLKQGSEYQPVWEAMREFTNARDAQTPDEIWLTEHLPVYTQGVAGKPEHILQTTAIPVVHTDRGGQVTYHGPGQLMVYCLLDLRRRGMYVKEYVRLLEDCVLAVLHGLGVLQACKKPGAPGVYVPLNTGAELAKISALGVKIRNGCSYHGLALNVDMDLQPFSAINPCGYHGMPTTDLRRLGVELPLEQVGQLLYAEINHALAQATPGVAA</sequence>
<evidence type="ECO:0000256" key="1">
    <source>
        <dbReference type="ARBA" id="ARBA00004821"/>
    </source>
</evidence>
<comment type="catalytic activity">
    <reaction evidence="5 6">
        <text>octanoyl-[ACP] + L-lysyl-[protein] = N(6)-octanoyl-L-lysyl-[protein] + holo-[ACP] + H(+)</text>
        <dbReference type="Rhea" id="RHEA:17665"/>
        <dbReference type="Rhea" id="RHEA-COMP:9636"/>
        <dbReference type="Rhea" id="RHEA-COMP:9685"/>
        <dbReference type="Rhea" id="RHEA-COMP:9752"/>
        <dbReference type="Rhea" id="RHEA-COMP:9928"/>
        <dbReference type="ChEBI" id="CHEBI:15378"/>
        <dbReference type="ChEBI" id="CHEBI:29969"/>
        <dbReference type="ChEBI" id="CHEBI:64479"/>
        <dbReference type="ChEBI" id="CHEBI:78463"/>
        <dbReference type="ChEBI" id="CHEBI:78809"/>
        <dbReference type="EC" id="2.3.1.181"/>
    </reaction>
</comment>
<dbReference type="Proteomes" id="UP001168613">
    <property type="component" value="Unassembled WGS sequence"/>
</dbReference>
<evidence type="ECO:0000256" key="5">
    <source>
        <dbReference type="HAMAP-Rule" id="MF_00013"/>
    </source>
</evidence>
<feature type="active site" description="Acyl-thioester intermediate" evidence="5">
    <location>
        <position position="180"/>
    </location>
</feature>
<keyword evidence="3 5" id="KW-0012">Acyltransferase</keyword>
<name>A0ABT8EEG2_9BURK</name>
<protein>
    <recommendedName>
        <fullName evidence="5 6">Octanoyltransferase</fullName>
        <ecNumber evidence="5 6">2.3.1.181</ecNumber>
    </recommendedName>
    <alternativeName>
        <fullName evidence="5">Lipoate-protein ligase B</fullName>
    </alternativeName>
    <alternativeName>
        <fullName evidence="5">Lipoyl/octanoyl transferase</fullName>
    </alternativeName>
    <alternativeName>
        <fullName evidence="5">Octanoyl-[acyl-carrier-protein]-protein N-octanoyltransferase</fullName>
    </alternativeName>
</protein>
<reference evidence="8" key="1">
    <citation type="submission" date="2021-11" db="EMBL/GenBank/DDBJ databases">
        <title>Draft genome sequence of Alcaligenes endophyticus type strain CCUG 75668T.</title>
        <authorList>
            <person name="Salva-Serra F."/>
            <person name="Duran R.E."/>
            <person name="Seeger M."/>
            <person name="Moore E.R.B."/>
            <person name="Jaen-Luchoro D."/>
        </authorList>
    </citation>
    <scope>NUCLEOTIDE SEQUENCE</scope>
    <source>
        <strain evidence="8">CCUG 75668</strain>
    </source>
</reference>
<feature type="binding site" evidence="5">
    <location>
        <begin position="75"/>
        <end position="82"/>
    </location>
    <ligand>
        <name>substrate</name>
    </ligand>
</feature>
<dbReference type="PANTHER" id="PTHR10993:SF7">
    <property type="entry name" value="LIPOYLTRANSFERASE 2, MITOCHONDRIAL-RELATED"/>
    <property type="match status" value="1"/>
</dbReference>
<organism evidence="8 9">
    <name type="scientific">Alcaligenes endophyticus</name>
    <dbReference type="NCBI Taxonomy" id="1929088"/>
    <lineage>
        <taxon>Bacteria</taxon>
        <taxon>Pseudomonadati</taxon>
        <taxon>Pseudomonadota</taxon>
        <taxon>Betaproteobacteria</taxon>
        <taxon>Burkholderiales</taxon>
        <taxon>Alcaligenaceae</taxon>
        <taxon>Alcaligenes</taxon>
    </lineage>
</organism>
<dbReference type="Pfam" id="PF21948">
    <property type="entry name" value="LplA-B_cat"/>
    <property type="match status" value="1"/>
</dbReference>
<evidence type="ECO:0000256" key="3">
    <source>
        <dbReference type="ARBA" id="ARBA00023315"/>
    </source>
</evidence>
<feature type="binding site" evidence="5">
    <location>
        <begin position="162"/>
        <end position="164"/>
    </location>
    <ligand>
        <name>substrate</name>
    </ligand>
</feature>
<dbReference type="Gene3D" id="3.30.930.10">
    <property type="entry name" value="Bira Bifunctional Protein, Domain 2"/>
    <property type="match status" value="1"/>
</dbReference>
<dbReference type="InterPro" id="IPR004143">
    <property type="entry name" value="BPL_LPL_catalytic"/>
</dbReference>
<keyword evidence="2 5" id="KW-0808">Transferase</keyword>
<dbReference type="HAMAP" id="MF_00013">
    <property type="entry name" value="LipB"/>
    <property type="match status" value="1"/>
</dbReference>
<dbReference type="EMBL" id="JAJHNU010000001">
    <property type="protein sequence ID" value="MDN4119664.1"/>
    <property type="molecule type" value="Genomic_DNA"/>
</dbReference>
<dbReference type="NCBIfam" id="TIGR00214">
    <property type="entry name" value="lipB"/>
    <property type="match status" value="1"/>
</dbReference>
<dbReference type="GO" id="GO:0033819">
    <property type="term" value="F:lipoyl(octanoyl) transferase activity"/>
    <property type="evidence" value="ECO:0007669"/>
    <property type="project" value="UniProtKB-EC"/>
</dbReference>
<feature type="site" description="Lowers pKa of active site Cys" evidence="5">
    <location>
        <position position="146"/>
    </location>
</feature>
<dbReference type="PROSITE" id="PS51733">
    <property type="entry name" value="BPL_LPL_CATALYTIC"/>
    <property type="match status" value="1"/>
</dbReference>
<dbReference type="InterPro" id="IPR020605">
    <property type="entry name" value="Octanoyltransferase_CS"/>
</dbReference>
<comment type="similarity">
    <text evidence="5 6">Belongs to the LipB family.</text>
</comment>
<evidence type="ECO:0000313" key="8">
    <source>
        <dbReference type="EMBL" id="MDN4119664.1"/>
    </source>
</evidence>
<dbReference type="PROSITE" id="PS01313">
    <property type="entry name" value="LIPB"/>
    <property type="match status" value="1"/>
</dbReference>
<accession>A0ABT8EEG2</accession>
<dbReference type="InterPro" id="IPR000544">
    <property type="entry name" value="Octanoyltransferase"/>
</dbReference>
<evidence type="ECO:0000256" key="4">
    <source>
        <dbReference type="ARBA" id="ARBA00024732"/>
    </source>
</evidence>
<gene>
    <name evidence="5 8" type="primary">lipB</name>
    <name evidence="8" type="ORF">LMS43_00025</name>
</gene>
<dbReference type="EC" id="2.3.1.181" evidence="5 6"/>
<dbReference type="RefSeq" id="WP_266124583.1">
    <property type="nucleotide sequence ID" value="NZ_JAJHNU010000001.1"/>
</dbReference>
<keyword evidence="5" id="KW-0963">Cytoplasm</keyword>
<comment type="subcellular location">
    <subcellularLocation>
        <location evidence="5">Cytoplasm</location>
    </subcellularLocation>
</comment>
<comment type="function">
    <text evidence="4 5 6">Catalyzes the transfer of endogenously produced octanoic acid from octanoyl-acyl-carrier-protein onto the lipoyl domains of lipoate-dependent enzymes. Lipoyl-ACP can also act as a substrate although octanoyl-ACP is likely to be the physiological substrate.</text>
</comment>
<evidence type="ECO:0000256" key="6">
    <source>
        <dbReference type="PIRNR" id="PIRNR016262"/>
    </source>
</evidence>
<dbReference type="SUPFAM" id="SSF55681">
    <property type="entry name" value="Class II aaRS and biotin synthetases"/>
    <property type="match status" value="1"/>
</dbReference>
<dbReference type="CDD" id="cd16444">
    <property type="entry name" value="LipB"/>
    <property type="match status" value="1"/>
</dbReference>